<accession>A0A0B0MMH1</accession>
<evidence type="ECO:0000313" key="1">
    <source>
        <dbReference type="EMBL" id="KHG01965.1"/>
    </source>
</evidence>
<keyword evidence="2" id="KW-1185">Reference proteome</keyword>
<name>A0A0B0MMH1_GOSAR</name>
<dbReference type="Proteomes" id="UP000032142">
    <property type="component" value="Unassembled WGS sequence"/>
</dbReference>
<dbReference type="AlphaFoldDB" id="A0A0B0MMH1"/>
<evidence type="ECO:0000313" key="2">
    <source>
        <dbReference type="Proteomes" id="UP000032142"/>
    </source>
</evidence>
<organism evidence="1 2">
    <name type="scientific">Gossypium arboreum</name>
    <name type="common">Tree cotton</name>
    <name type="synonym">Gossypium nanking</name>
    <dbReference type="NCBI Taxonomy" id="29729"/>
    <lineage>
        <taxon>Eukaryota</taxon>
        <taxon>Viridiplantae</taxon>
        <taxon>Streptophyta</taxon>
        <taxon>Embryophyta</taxon>
        <taxon>Tracheophyta</taxon>
        <taxon>Spermatophyta</taxon>
        <taxon>Magnoliopsida</taxon>
        <taxon>eudicotyledons</taxon>
        <taxon>Gunneridae</taxon>
        <taxon>Pentapetalae</taxon>
        <taxon>rosids</taxon>
        <taxon>malvids</taxon>
        <taxon>Malvales</taxon>
        <taxon>Malvaceae</taxon>
        <taxon>Malvoideae</taxon>
        <taxon>Gossypium</taxon>
    </lineage>
</organism>
<sequence length="61" mass="7060">MYFDFLRDVNRPQRLVENLVSIISKVDEIGVLQIGSSKNSVSTFNRILARTFILLHQQILL</sequence>
<dbReference type="EMBL" id="JRRC01230375">
    <property type="protein sequence ID" value="KHG01965.1"/>
    <property type="molecule type" value="Genomic_DNA"/>
</dbReference>
<protein>
    <submittedName>
        <fullName evidence="1">Uncharacterized protein</fullName>
    </submittedName>
</protein>
<reference evidence="2" key="1">
    <citation type="submission" date="2014-09" db="EMBL/GenBank/DDBJ databases">
        <authorList>
            <person name="Mudge J."/>
            <person name="Ramaraj T."/>
            <person name="Lindquist I.E."/>
            <person name="Bharti A.K."/>
            <person name="Sundararajan A."/>
            <person name="Cameron C.T."/>
            <person name="Woodward J.E."/>
            <person name="May G.D."/>
            <person name="Brubaker C."/>
            <person name="Broadhvest J."/>
            <person name="Wilkins T.A."/>
        </authorList>
    </citation>
    <scope>NUCLEOTIDE SEQUENCE</scope>
    <source>
        <strain evidence="2">cv. AKA8401</strain>
    </source>
</reference>
<comment type="caution">
    <text evidence="1">The sequence shown here is derived from an EMBL/GenBank/DDBJ whole genome shotgun (WGS) entry which is preliminary data.</text>
</comment>
<gene>
    <name evidence="1" type="ORF">F383_23436</name>
</gene>
<proteinExistence type="predicted"/>